<comment type="subcellular location">
    <subcellularLocation>
        <location evidence="1">Nucleus</location>
        <location evidence="1">Nucleolus</location>
    </subcellularLocation>
</comment>
<keyword evidence="7 12" id="KW-0378">Hydrolase</keyword>
<feature type="domain" description="Helicase C-terminal" evidence="15">
    <location>
        <begin position="281"/>
        <end position="430"/>
    </location>
</feature>
<keyword evidence="8 12" id="KW-0347">Helicase</keyword>
<evidence type="ECO:0000256" key="7">
    <source>
        <dbReference type="ARBA" id="ARBA00022801"/>
    </source>
</evidence>
<dbReference type="PROSITE" id="PS51194">
    <property type="entry name" value="HELICASE_CTER"/>
    <property type="match status" value="1"/>
</dbReference>
<reference evidence="16 17" key="1">
    <citation type="submission" date="2024-02" db="EMBL/GenBank/DDBJ databases">
        <authorList>
            <person name="Chen Y."/>
            <person name="Shah S."/>
            <person name="Dougan E. K."/>
            <person name="Thang M."/>
            <person name="Chan C."/>
        </authorList>
    </citation>
    <scope>NUCLEOTIDE SEQUENCE [LARGE SCALE GENOMIC DNA]</scope>
</reference>
<evidence type="ECO:0000256" key="6">
    <source>
        <dbReference type="ARBA" id="ARBA00022741"/>
    </source>
</evidence>
<evidence type="ECO:0000259" key="15">
    <source>
        <dbReference type="PROSITE" id="PS51194"/>
    </source>
</evidence>
<evidence type="ECO:0000259" key="14">
    <source>
        <dbReference type="PROSITE" id="PS51192"/>
    </source>
</evidence>
<dbReference type="EMBL" id="CAXAMM010026681">
    <property type="protein sequence ID" value="CAK9059467.1"/>
    <property type="molecule type" value="Genomic_DNA"/>
</dbReference>
<evidence type="ECO:0000256" key="9">
    <source>
        <dbReference type="ARBA" id="ARBA00022840"/>
    </source>
</evidence>
<dbReference type="Gene3D" id="3.40.50.300">
    <property type="entry name" value="P-loop containing nucleotide triphosphate hydrolases"/>
    <property type="match status" value="2"/>
</dbReference>
<evidence type="ECO:0000256" key="12">
    <source>
        <dbReference type="RuleBase" id="RU000492"/>
    </source>
</evidence>
<dbReference type="PROSITE" id="PS51192">
    <property type="entry name" value="HELICASE_ATP_BIND_1"/>
    <property type="match status" value="1"/>
</dbReference>
<protein>
    <recommendedName>
        <fullName evidence="3">RNA helicase</fullName>
        <ecNumber evidence="3">3.6.4.13</ecNumber>
    </recommendedName>
</protein>
<evidence type="ECO:0000256" key="4">
    <source>
        <dbReference type="ARBA" id="ARBA00022517"/>
    </source>
</evidence>
<dbReference type="InterPro" id="IPR011545">
    <property type="entry name" value="DEAD/DEAH_box_helicase_dom"/>
</dbReference>
<dbReference type="Proteomes" id="UP001642464">
    <property type="component" value="Unassembled WGS sequence"/>
</dbReference>
<feature type="region of interest" description="Disordered" evidence="13">
    <location>
        <begin position="431"/>
        <end position="542"/>
    </location>
</feature>
<organism evidence="16 17">
    <name type="scientific">Durusdinium trenchii</name>
    <dbReference type="NCBI Taxonomy" id="1381693"/>
    <lineage>
        <taxon>Eukaryota</taxon>
        <taxon>Sar</taxon>
        <taxon>Alveolata</taxon>
        <taxon>Dinophyceae</taxon>
        <taxon>Suessiales</taxon>
        <taxon>Symbiodiniaceae</taxon>
        <taxon>Durusdinium</taxon>
    </lineage>
</organism>
<dbReference type="CDD" id="cd00268">
    <property type="entry name" value="DEADc"/>
    <property type="match status" value="1"/>
</dbReference>
<evidence type="ECO:0000256" key="8">
    <source>
        <dbReference type="ARBA" id="ARBA00022806"/>
    </source>
</evidence>
<dbReference type="InterPro" id="IPR014001">
    <property type="entry name" value="Helicase_ATP-bd"/>
</dbReference>
<evidence type="ECO:0000256" key="13">
    <source>
        <dbReference type="SAM" id="MobiDB-lite"/>
    </source>
</evidence>
<feature type="compositionally biased region" description="Basic and acidic residues" evidence="13">
    <location>
        <begin position="431"/>
        <end position="514"/>
    </location>
</feature>
<dbReference type="PANTHER" id="PTHR47958">
    <property type="entry name" value="ATP-DEPENDENT RNA HELICASE DBP3"/>
    <property type="match status" value="1"/>
</dbReference>
<evidence type="ECO:0000313" key="17">
    <source>
        <dbReference type="Proteomes" id="UP001642464"/>
    </source>
</evidence>
<comment type="function">
    <text evidence="11">ATP-dependent RNA helicase required for 60S ribosomal subunit synthesis. Involved in efficient pre-rRNA processing, predominantly at site A3, which is necessary for the normal formation of 25S and 5.8S rRNAs.</text>
</comment>
<feature type="compositionally biased region" description="Basic and acidic residues" evidence="13">
    <location>
        <begin position="520"/>
        <end position="529"/>
    </location>
</feature>
<feature type="domain" description="Helicase ATP-binding" evidence="14">
    <location>
        <begin position="66"/>
        <end position="252"/>
    </location>
</feature>
<evidence type="ECO:0000256" key="2">
    <source>
        <dbReference type="ARBA" id="ARBA00009334"/>
    </source>
</evidence>
<dbReference type="EC" id="3.6.4.13" evidence="3"/>
<keyword evidence="9 12" id="KW-0067">ATP-binding</keyword>
<evidence type="ECO:0000256" key="10">
    <source>
        <dbReference type="ARBA" id="ARBA00023242"/>
    </source>
</evidence>
<dbReference type="SMART" id="SM00487">
    <property type="entry name" value="DEXDc"/>
    <property type="match status" value="1"/>
</dbReference>
<evidence type="ECO:0000313" key="16">
    <source>
        <dbReference type="EMBL" id="CAK9059467.1"/>
    </source>
</evidence>
<evidence type="ECO:0000256" key="11">
    <source>
        <dbReference type="ARBA" id="ARBA00037449"/>
    </source>
</evidence>
<gene>
    <name evidence="16" type="ORF">SCF082_LOCUS31503</name>
</gene>
<accession>A0ABP0N8U1</accession>
<sequence>MADDENVRIWDAWNQEITGTIDPWDHWDKVKERKGFPGGLIAFLQTSTDSEGCGFQQPTIVQAYAWPVLQSGKDLVGVAKTGSGKTLAFLLPGFVKLRQHELFLRKLKRANEVDTKRGPALLCITPTRELCHQIYSDTEKFGQPVQLTAACAYGGANRRDQEWAIQQGPDCLIATPGRLNDFVQKKNVWLDQVRFCIIDEADRMLDMGFEPQIKQILDEVPWSERQTCMFTATWPQECKKLAETYIRDPVQIQIGSGEITTNKNIVQHVKMVDAEGDKITALKEILKALPQGGNCLVFCNSKKKCGNVVWDLEGDTELGMTAVELHGDLDQKQRDSALYRFKQGEVRVLVATDLASRGLDVRNCAVVVNFDAPKSAEDYVHRIGRTGRAEDSGEAYTLLMKWGNETEAKNIAMIMRKAAAEVPADVEALEKAAEEWNSKDSKEESWGENGKQEESWDKDKNGANEWSKEEGKSDSWSKDDWSKKDEWSNNNNKDEWWKKDQNESKDWWKNDKGENGGWKRSADAHEDQPASKVQATGNVYAR</sequence>
<dbReference type="InterPro" id="IPR000629">
    <property type="entry name" value="RNA-helicase_DEAD-box_CS"/>
</dbReference>
<dbReference type="CDD" id="cd18787">
    <property type="entry name" value="SF2_C_DEAD"/>
    <property type="match status" value="1"/>
</dbReference>
<keyword evidence="6 12" id="KW-0547">Nucleotide-binding</keyword>
<dbReference type="SMART" id="SM00490">
    <property type="entry name" value="HELICc"/>
    <property type="match status" value="1"/>
</dbReference>
<comment type="caution">
    <text evidence="16">The sequence shown here is derived from an EMBL/GenBank/DDBJ whole genome shotgun (WGS) entry which is preliminary data.</text>
</comment>
<evidence type="ECO:0000256" key="3">
    <source>
        <dbReference type="ARBA" id="ARBA00012552"/>
    </source>
</evidence>
<dbReference type="InterPro" id="IPR027417">
    <property type="entry name" value="P-loop_NTPase"/>
</dbReference>
<feature type="compositionally biased region" description="Polar residues" evidence="13">
    <location>
        <begin position="531"/>
        <end position="542"/>
    </location>
</feature>
<keyword evidence="5" id="KW-0698">rRNA processing</keyword>
<keyword evidence="4" id="KW-0690">Ribosome biogenesis</keyword>
<dbReference type="PROSITE" id="PS00039">
    <property type="entry name" value="DEAD_ATP_HELICASE"/>
    <property type="match status" value="1"/>
</dbReference>
<name>A0ABP0N8U1_9DINO</name>
<dbReference type="InterPro" id="IPR001650">
    <property type="entry name" value="Helicase_C-like"/>
</dbReference>
<evidence type="ECO:0000256" key="1">
    <source>
        <dbReference type="ARBA" id="ARBA00004604"/>
    </source>
</evidence>
<dbReference type="InterPro" id="IPR044742">
    <property type="entry name" value="DEAD/DEAH_RhlB"/>
</dbReference>
<dbReference type="Pfam" id="PF00270">
    <property type="entry name" value="DEAD"/>
    <property type="match status" value="1"/>
</dbReference>
<dbReference type="SUPFAM" id="SSF52540">
    <property type="entry name" value="P-loop containing nucleoside triphosphate hydrolases"/>
    <property type="match status" value="1"/>
</dbReference>
<dbReference type="Pfam" id="PF00271">
    <property type="entry name" value="Helicase_C"/>
    <property type="match status" value="1"/>
</dbReference>
<evidence type="ECO:0000256" key="5">
    <source>
        <dbReference type="ARBA" id="ARBA00022552"/>
    </source>
</evidence>
<keyword evidence="10" id="KW-0539">Nucleus</keyword>
<comment type="similarity">
    <text evidence="2">Belongs to the DEAD box helicase family. DDX5/DBP2 subfamily.</text>
</comment>
<proteinExistence type="inferred from homology"/>
<keyword evidence="17" id="KW-1185">Reference proteome</keyword>